<dbReference type="SMART" id="SM00342">
    <property type="entry name" value="HTH_ARAC"/>
    <property type="match status" value="1"/>
</dbReference>
<feature type="transmembrane region" description="Helical" evidence="5">
    <location>
        <begin position="96"/>
        <end position="113"/>
    </location>
</feature>
<dbReference type="PROSITE" id="PS00041">
    <property type="entry name" value="HTH_ARAC_FAMILY_1"/>
    <property type="match status" value="1"/>
</dbReference>
<dbReference type="InterPro" id="IPR018062">
    <property type="entry name" value="HTH_AraC-typ_CS"/>
</dbReference>
<accession>A0ABT6JKP0</accession>
<organism evidence="7 8">
    <name type="scientific">Luteimonas rhizosphaericola</name>
    <dbReference type="NCBI Taxonomy" id="3042024"/>
    <lineage>
        <taxon>Bacteria</taxon>
        <taxon>Pseudomonadati</taxon>
        <taxon>Pseudomonadota</taxon>
        <taxon>Gammaproteobacteria</taxon>
        <taxon>Lysobacterales</taxon>
        <taxon>Lysobacteraceae</taxon>
        <taxon>Luteimonas</taxon>
    </lineage>
</organism>
<keyword evidence="8" id="KW-1185">Reference proteome</keyword>
<dbReference type="PANTHER" id="PTHR43280:SF29">
    <property type="entry name" value="ARAC-FAMILY TRANSCRIPTIONAL REGULATOR"/>
    <property type="match status" value="1"/>
</dbReference>
<evidence type="ECO:0000313" key="8">
    <source>
        <dbReference type="Proteomes" id="UP001156831"/>
    </source>
</evidence>
<evidence type="ECO:0000256" key="5">
    <source>
        <dbReference type="SAM" id="Phobius"/>
    </source>
</evidence>
<feature type="compositionally biased region" description="Low complexity" evidence="4">
    <location>
        <begin position="233"/>
        <end position="243"/>
    </location>
</feature>
<evidence type="ECO:0000256" key="3">
    <source>
        <dbReference type="ARBA" id="ARBA00023163"/>
    </source>
</evidence>
<dbReference type="InterPro" id="IPR020449">
    <property type="entry name" value="Tscrpt_reg_AraC-type_HTH"/>
</dbReference>
<sequence length="387" mass="42919">MTVWVILYWIGAAQAAMLASALWRARANAHANRVLSVWLAIVAADLAVKAGYMHSATNALGDAYRVARLLPLLYAPMFFVYVRVLTLGLRPRPAELAHGVWFGLALAWAGARWWSDAPLPVAGSWDAPWFDPLLYLVAFAYLAAAFRCAARHRRQLRAHRSDADRLSLRWLTAMATGQFVIWAIALVQWLVDVPHLDYFLIYGAVAAWVCVIGWFSLSQPPVATTAETDPVADPSLDPSPGDDGLAGDARVDDVEARLSELMSRERLYREPALTIAQLARRSGYPEYLVSAVINRRLGGNFWEYVNRHRIEAVRASLSDPAESRAILELAYDAGFTSKSTFNTAFKRLVGETPSAFRRRHAEPQPGRGKAPDGDRATRPASPRTRPD</sequence>
<evidence type="ECO:0000256" key="1">
    <source>
        <dbReference type="ARBA" id="ARBA00023015"/>
    </source>
</evidence>
<feature type="transmembrane region" description="Helical" evidence="5">
    <location>
        <begin position="72"/>
        <end position="89"/>
    </location>
</feature>
<feature type="transmembrane region" description="Helical" evidence="5">
    <location>
        <begin position="6"/>
        <end position="23"/>
    </location>
</feature>
<keyword evidence="2" id="KW-0238">DNA-binding</keyword>
<evidence type="ECO:0000259" key="6">
    <source>
        <dbReference type="PROSITE" id="PS01124"/>
    </source>
</evidence>
<dbReference type="PRINTS" id="PR00032">
    <property type="entry name" value="HTHARAC"/>
</dbReference>
<gene>
    <name evidence="7" type="ORF">QFW80_12055</name>
</gene>
<protein>
    <submittedName>
        <fullName evidence="7">AraC family transcriptional regulator</fullName>
    </submittedName>
</protein>
<proteinExistence type="predicted"/>
<feature type="transmembrane region" description="Helical" evidence="5">
    <location>
        <begin position="170"/>
        <end position="191"/>
    </location>
</feature>
<keyword evidence="3" id="KW-0804">Transcription</keyword>
<feature type="region of interest" description="Disordered" evidence="4">
    <location>
        <begin position="226"/>
        <end position="247"/>
    </location>
</feature>
<dbReference type="InterPro" id="IPR018060">
    <property type="entry name" value="HTH_AraC"/>
</dbReference>
<feature type="transmembrane region" description="Helical" evidence="5">
    <location>
        <begin position="35"/>
        <end position="52"/>
    </location>
</feature>
<feature type="region of interest" description="Disordered" evidence="4">
    <location>
        <begin position="352"/>
        <end position="387"/>
    </location>
</feature>
<feature type="transmembrane region" description="Helical" evidence="5">
    <location>
        <begin position="133"/>
        <end position="150"/>
    </location>
</feature>
<feature type="transmembrane region" description="Helical" evidence="5">
    <location>
        <begin position="197"/>
        <end position="217"/>
    </location>
</feature>
<keyword evidence="5" id="KW-1133">Transmembrane helix</keyword>
<keyword evidence="5" id="KW-0812">Transmembrane</keyword>
<feature type="domain" description="HTH araC/xylS-type" evidence="6">
    <location>
        <begin position="252"/>
        <end position="359"/>
    </location>
</feature>
<dbReference type="PROSITE" id="PS01124">
    <property type="entry name" value="HTH_ARAC_FAMILY_2"/>
    <property type="match status" value="1"/>
</dbReference>
<evidence type="ECO:0000256" key="2">
    <source>
        <dbReference type="ARBA" id="ARBA00023125"/>
    </source>
</evidence>
<dbReference type="Gene3D" id="1.10.10.60">
    <property type="entry name" value="Homeodomain-like"/>
    <property type="match status" value="1"/>
</dbReference>
<keyword evidence="5" id="KW-0472">Membrane</keyword>
<dbReference type="PANTHER" id="PTHR43280">
    <property type="entry name" value="ARAC-FAMILY TRANSCRIPTIONAL REGULATOR"/>
    <property type="match status" value="1"/>
</dbReference>
<evidence type="ECO:0000256" key="4">
    <source>
        <dbReference type="SAM" id="MobiDB-lite"/>
    </source>
</evidence>
<dbReference type="Pfam" id="PF12833">
    <property type="entry name" value="HTH_18"/>
    <property type="match status" value="1"/>
</dbReference>
<name>A0ABT6JKP0_9GAMM</name>
<comment type="caution">
    <text evidence="7">The sequence shown here is derived from an EMBL/GenBank/DDBJ whole genome shotgun (WGS) entry which is preliminary data.</text>
</comment>
<keyword evidence="1" id="KW-0805">Transcription regulation</keyword>
<dbReference type="Proteomes" id="UP001156831">
    <property type="component" value="Unassembled WGS sequence"/>
</dbReference>
<reference evidence="7 8" key="1">
    <citation type="submission" date="2023-04" db="EMBL/GenBank/DDBJ databases">
        <title>Luteimonas sp. M1R5S18.</title>
        <authorList>
            <person name="Sun J.-Q."/>
        </authorList>
    </citation>
    <scope>NUCLEOTIDE SEQUENCE [LARGE SCALE GENOMIC DNA]</scope>
    <source>
        <strain evidence="7 8">M1R5S18</strain>
    </source>
</reference>
<dbReference type="InterPro" id="IPR009057">
    <property type="entry name" value="Homeodomain-like_sf"/>
</dbReference>
<dbReference type="EMBL" id="JARXRN010000025">
    <property type="protein sequence ID" value="MDH5831248.1"/>
    <property type="molecule type" value="Genomic_DNA"/>
</dbReference>
<evidence type="ECO:0000313" key="7">
    <source>
        <dbReference type="EMBL" id="MDH5831248.1"/>
    </source>
</evidence>
<feature type="compositionally biased region" description="Low complexity" evidence="4">
    <location>
        <begin position="378"/>
        <end position="387"/>
    </location>
</feature>
<dbReference type="SUPFAM" id="SSF46689">
    <property type="entry name" value="Homeodomain-like"/>
    <property type="match status" value="1"/>
</dbReference>
<dbReference type="RefSeq" id="WP_280602202.1">
    <property type="nucleotide sequence ID" value="NZ_JARXRN010000025.1"/>
</dbReference>